<feature type="domain" description="Signal transduction histidine kinase internal region" evidence="2">
    <location>
        <begin position="155"/>
        <end position="233"/>
    </location>
</feature>
<evidence type="ECO:0000313" key="4">
    <source>
        <dbReference type="Proteomes" id="UP001249020"/>
    </source>
</evidence>
<evidence type="ECO:0000256" key="1">
    <source>
        <dbReference type="SAM" id="Phobius"/>
    </source>
</evidence>
<keyword evidence="4" id="KW-1185">Reference proteome</keyword>
<keyword evidence="1" id="KW-0472">Membrane</keyword>
<feature type="transmembrane region" description="Helical" evidence="1">
    <location>
        <begin position="118"/>
        <end position="138"/>
    </location>
</feature>
<dbReference type="PANTHER" id="PTHR34220">
    <property type="entry name" value="SENSOR HISTIDINE KINASE YPDA"/>
    <property type="match status" value="1"/>
</dbReference>
<dbReference type="RefSeq" id="WP_311362183.1">
    <property type="nucleotide sequence ID" value="NZ_JAVRIE010000005.1"/>
</dbReference>
<keyword evidence="1" id="KW-0812">Transmembrane</keyword>
<dbReference type="Gene3D" id="3.30.565.10">
    <property type="entry name" value="Histidine kinase-like ATPase, C-terminal domain"/>
    <property type="match status" value="1"/>
</dbReference>
<dbReference type="Pfam" id="PF06580">
    <property type="entry name" value="His_kinase"/>
    <property type="match status" value="1"/>
</dbReference>
<accession>A0AAW8R4R2</accession>
<dbReference type="Proteomes" id="UP001249020">
    <property type="component" value="Unassembled WGS sequence"/>
</dbReference>
<gene>
    <name evidence="3" type="ORF">RM544_12735</name>
</gene>
<dbReference type="InterPro" id="IPR036890">
    <property type="entry name" value="HATPase_C_sf"/>
</dbReference>
<name>A0AAW8R4R2_9ALTE</name>
<dbReference type="PANTHER" id="PTHR34220:SF7">
    <property type="entry name" value="SENSOR HISTIDINE KINASE YPDA"/>
    <property type="match status" value="1"/>
</dbReference>
<comment type="caution">
    <text evidence="3">The sequence shown here is derived from an EMBL/GenBank/DDBJ whole genome shotgun (WGS) entry which is preliminary data.</text>
</comment>
<evidence type="ECO:0000313" key="3">
    <source>
        <dbReference type="EMBL" id="MDT0583409.1"/>
    </source>
</evidence>
<dbReference type="SUPFAM" id="SSF55874">
    <property type="entry name" value="ATPase domain of HSP90 chaperone/DNA topoisomerase II/histidine kinase"/>
    <property type="match status" value="1"/>
</dbReference>
<reference evidence="3 4" key="1">
    <citation type="submission" date="2023-09" db="EMBL/GenBank/DDBJ databases">
        <authorList>
            <person name="Rey-Velasco X."/>
        </authorList>
    </citation>
    <scope>NUCLEOTIDE SEQUENCE [LARGE SCALE GENOMIC DNA]</scope>
    <source>
        <strain evidence="3 4">W409</strain>
    </source>
</reference>
<keyword evidence="1" id="KW-1133">Transmembrane helix</keyword>
<evidence type="ECO:0000259" key="2">
    <source>
        <dbReference type="Pfam" id="PF06580"/>
    </source>
</evidence>
<feature type="transmembrane region" description="Helical" evidence="1">
    <location>
        <begin position="12"/>
        <end position="30"/>
    </location>
</feature>
<proteinExistence type="predicted"/>
<dbReference type="GO" id="GO:0016020">
    <property type="term" value="C:membrane"/>
    <property type="evidence" value="ECO:0007669"/>
    <property type="project" value="InterPro"/>
</dbReference>
<feature type="transmembrane region" description="Helical" evidence="1">
    <location>
        <begin position="36"/>
        <end position="57"/>
    </location>
</feature>
<keyword evidence="3" id="KW-0418">Kinase</keyword>
<protein>
    <submittedName>
        <fullName evidence="3">Histidine kinase</fullName>
    </submittedName>
</protein>
<dbReference type="InterPro" id="IPR050640">
    <property type="entry name" value="Bact_2-comp_sensor_kinase"/>
</dbReference>
<organism evidence="3 4">
    <name type="scientific">Brumicola blandensis</name>
    <dbReference type="NCBI Taxonomy" id="3075611"/>
    <lineage>
        <taxon>Bacteria</taxon>
        <taxon>Pseudomonadati</taxon>
        <taxon>Pseudomonadota</taxon>
        <taxon>Gammaproteobacteria</taxon>
        <taxon>Alteromonadales</taxon>
        <taxon>Alteromonadaceae</taxon>
        <taxon>Brumicola</taxon>
    </lineage>
</organism>
<dbReference type="InterPro" id="IPR010559">
    <property type="entry name" value="Sig_transdc_His_kin_internal"/>
</dbReference>
<feature type="transmembrane region" description="Helical" evidence="1">
    <location>
        <begin position="69"/>
        <end position="98"/>
    </location>
</feature>
<sequence length="356" mass="40654">MQSRYVHYYQLLAWLSVFSVITGSIHFTRGLAHQEIYFAITLIFGTGLYSYVSRYGFRRFLNTANIFYQVIYFIVQSMLGASFGTSLMVLCILLFIYFGSVPPIPEGMHWFAIKTMFWGNWYNMFGASLFWSVVYLLLTKVRQLYAIKEALASSQLEVLSQQLNPHFLFNTLNNIRASILEEPHKARDSLAQLSDMLRYSLEQHQSAKVLLEKELEILQEYIALCKIQYEDRLRFESEVSDEAQCALIPKMLLQLCVENAIKHGVARLVDGGVISLKITIEQANALHIHVSNPLPKVNENISTQSNAGIGIKNIRRRLALLYPKNSVVSPSLSLSYDNGFATVSIVLPLEQFEEKK</sequence>
<dbReference type="EMBL" id="JAVRIE010000005">
    <property type="protein sequence ID" value="MDT0583409.1"/>
    <property type="molecule type" value="Genomic_DNA"/>
</dbReference>
<dbReference type="GO" id="GO:0000155">
    <property type="term" value="F:phosphorelay sensor kinase activity"/>
    <property type="evidence" value="ECO:0007669"/>
    <property type="project" value="InterPro"/>
</dbReference>
<dbReference type="AlphaFoldDB" id="A0AAW8R4R2"/>
<keyword evidence="3" id="KW-0808">Transferase</keyword>